<proteinExistence type="predicted"/>
<accession>A0A5C6AY90</accession>
<dbReference type="EMBL" id="SJPN01000003">
    <property type="protein sequence ID" value="TWU04381.1"/>
    <property type="molecule type" value="Genomic_DNA"/>
</dbReference>
<sequence length="568" mass="64739">MPSIIAEQLVFTRLQPAYSPTRRAGYQIAYHSPGLANDAREIENRVKCFGVGRRDPHSERLQYFRLRDGRIVLTYSCPVSHAEIVDKRSGAFLAHCLVLSPQEFSKLRNNPFAIFDGSDPFVHDAEQLVERFIEPQEIDPFLRIDCDTTNPPHTDWPASSLIELRRLGLMAQSMNRNSESVLLIGDSDEAADVLRVLFSLLDNESLRIHCTFSTHVETCRVEPGEYWAVGARNRERPGFLEVDTSRQQIADKPEGIPDRNDSHYMIWLHESLNSTPPDEVVRRASTIQYLERSLVHGETIPDDVKLIPAACADFHRLFPECSLSIIDNCLSKQLSQRTARLLADFIDEQTADEELPLRATGTVSPFNRSEIAKWILRWLKVFSDDAECLRLKSRDWNSIRSFAYDNEYWQLMLWATILDTTRWFKGSLDRVRLNSLQQMDERAFQASLALLQRPVAAHQFVIRRHSATLLDALDWSLMNSDSFQLLVEALAMEGAIEAFDDDRLCLFVARLTRKESLRLHKKLSRLQLEQTSLSKALQAGPQNARSNGSVFPPAASLVLKNSPPQVDP</sequence>
<gene>
    <name evidence="2" type="ORF">Pla52n_24210</name>
</gene>
<feature type="compositionally biased region" description="Polar residues" evidence="1">
    <location>
        <begin position="537"/>
        <end position="549"/>
    </location>
</feature>
<dbReference type="OrthoDB" id="1582235at2"/>
<reference evidence="2 3" key="1">
    <citation type="submission" date="2019-02" db="EMBL/GenBank/DDBJ databases">
        <title>Deep-cultivation of Planctomycetes and their phenomic and genomic characterization uncovers novel biology.</title>
        <authorList>
            <person name="Wiegand S."/>
            <person name="Jogler M."/>
            <person name="Boedeker C."/>
            <person name="Pinto D."/>
            <person name="Vollmers J."/>
            <person name="Rivas-Marin E."/>
            <person name="Kohn T."/>
            <person name="Peeters S.H."/>
            <person name="Heuer A."/>
            <person name="Rast P."/>
            <person name="Oberbeckmann S."/>
            <person name="Bunk B."/>
            <person name="Jeske O."/>
            <person name="Meyerdierks A."/>
            <person name="Storesund J.E."/>
            <person name="Kallscheuer N."/>
            <person name="Luecker S."/>
            <person name="Lage O.M."/>
            <person name="Pohl T."/>
            <person name="Merkel B.J."/>
            <person name="Hornburger P."/>
            <person name="Mueller R.-W."/>
            <person name="Bruemmer F."/>
            <person name="Labrenz M."/>
            <person name="Spormann A.M."/>
            <person name="Op Den Camp H."/>
            <person name="Overmann J."/>
            <person name="Amann R."/>
            <person name="Jetten M.S.M."/>
            <person name="Mascher T."/>
            <person name="Medema M.H."/>
            <person name="Devos D.P."/>
            <person name="Kaster A.-K."/>
            <person name="Ovreas L."/>
            <person name="Rohde M."/>
            <person name="Galperin M.Y."/>
            <person name="Jogler C."/>
        </authorList>
    </citation>
    <scope>NUCLEOTIDE SEQUENCE [LARGE SCALE GENOMIC DNA]</scope>
    <source>
        <strain evidence="2 3">Pla52n</strain>
    </source>
</reference>
<evidence type="ECO:0000313" key="2">
    <source>
        <dbReference type="EMBL" id="TWU04381.1"/>
    </source>
</evidence>
<organism evidence="2 3">
    <name type="scientific">Stieleria varia</name>
    <dbReference type="NCBI Taxonomy" id="2528005"/>
    <lineage>
        <taxon>Bacteria</taxon>
        <taxon>Pseudomonadati</taxon>
        <taxon>Planctomycetota</taxon>
        <taxon>Planctomycetia</taxon>
        <taxon>Pirellulales</taxon>
        <taxon>Pirellulaceae</taxon>
        <taxon>Stieleria</taxon>
    </lineage>
</organism>
<keyword evidence="3" id="KW-1185">Reference proteome</keyword>
<dbReference type="AlphaFoldDB" id="A0A5C6AY90"/>
<evidence type="ECO:0000256" key="1">
    <source>
        <dbReference type="SAM" id="MobiDB-lite"/>
    </source>
</evidence>
<dbReference type="RefSeq" id="WP_146519812.1">
    <property type="nucleotide sequence ID" value="NZ_CP151726.1"/>
</dbReference>
<evidence type="ECO:0000313" key="3">
    <source>
        <dbReference type="Proteomes" id="UP000320176"/>
    </source>
</evidence>
<dbReference type="Proteomes" id="UP000320176">
    <property type="component" value="Unassembled WGS sequence"/>
</dbReference>
<name>A0A5C6AY90_9BACT</name>
<protein>
    <submittedName>
        <fullName evidence="2">Uncharacterized protein</fullName>
    </submittedName>
</protein>
<comment type="caution">
    <text evidence="2">The sequence shown here is derived from an EMBL/GenBank/DDBJ whole genome shotgun (WGS) entry which is preliminary data.</text>
</comment>
<feature type="region of interest" description="Disordered" evidence="1">
    <location>
        <begin position="537"/>
        <end position="568"/>
    </location>
</feature>